<dbReference type="AlphaFoldDB" id="A0A2S6MYI2"/>
<proteinExistence type="predicted"/>
<dbReference type="Proteomes" id="UP000239724">
    <property type="component" value="Unassembled WGS sequence"/>
</dbReference>
<comment type="caution">
    <text evidence="1">The sequence shown here is derived from an EMBL/GenBank/DDBJ whole genome shotgun (WGS) entry which is preliminary data.</text>
</comment>
<dbReference type="InterPro" id="IPR021266">
    <property type="entry name" value="Kdo_hydroxlase"/>
</dbReference>
<name>A0A2S6MYI2_RHOGL</name>
<protein>
    <recommendedName>
        <fullName evidence="3">3-deoxy-D-manno-oct-2-ulosonic acid (Kdo) hydroxylase</fullName>
    </recommendedName>
</protein>
<dbReference type="Pfam" id="PF11004">
    <property type="entry name" value="Kdo_hydroxy"/>
    <property type="match status" value="1"/>
</dbReference>
<evidence type="ECO:0000313" key="2">
    <source>
        <dbReference type="Proteomes" id="UP000239724"/>
    </source>
</evidence>
<keyword evidence="2" id="KW-1185">Reference proteome</keyword>
<evidence type="ECO:0000313" key="1">
    <source>
        <dbReference type="EMBL" id="PPQ27434.1"/>
    </source>
</evidence>
<sequence>MLPDWPAWSTTGITCERTMSGDIVVSLPIADWNGPFDPDLGRHAVAALEAGRVVCLTGLAFTTLPEEAVLLSPALLDNSRKNISFDPASGRVSGSAEHPALLAAMLARFARSAESMLRGLLIPYADTLWAGRTSFRPAEIAGRAYSPRHDDRRLHVDAFPSRPIGGARILRLFTVLPQASAARAWRIGEPFESVAAGFLPALPSPAPLRARLYALLGLTKGVQSAYDQMMLALHDRMKLDADYQRQASYTARTFSPGSTWLCFTDQVSHAALSGHMMLEQTFHVPVQSMLDPEQSPLRVLERLAGRALA</sequence>
<dbReference type="EMBL" id="NHRY01000258">
    <property type="protein sequence ID" value="PPQ27434.1"/>
    <property type="molecule type" value="Genomic_DNA"/>
</dbReference>
<organism evidence="1 2">
    <name type="scientific">Rhodopila globiformis</name>
    <name type="common">Rhodopseudomonas globiformis</name>
    <dbReference type="NCBI Taxonomy" id="1071"/>
    <lineage>
        <taxon>Bacteria</taxon>
        <taxon>Pseudomonadati</taxon>
        <taxon>Pseudomonadota</taxon>
        <taxon>Alphaproteobacteria</taxon>
        <taxon>Acetobacterales</taxon>
        <taxon>Acetobacteraceae</taxon>
        <taxon>Rhodopila</taxon>
    </lineage>
</organism>
<gene>
    <name evidence="1" type="ORF">CCS01_27155</name>
</gene>
<evidence type="ECO:0008006" key="3">
    <source>
        <dbReference type="Google" id="ProtNLM"/>
    </source>
</evidence>
<accession>A0A2S6MYI2</accession>
<reference evidence="1 2" key="1">
    <citation type="journal article" date="2018" name="Arch. Microbiol.">
        <title>New insights into the metabolic potential of the phototrophic purple bacterium Rhodopila globiformis DSM 161(T) from its draft genome sequence and evidence for a vanadium-dependent nitrogenase.</title>
        <authorList>
            <person name="Imhoff J.F."/>
            <person name="Rahn T."/>
            <person name="Kunzel S."/>
            <person name="Neulinger S.C."/>
        </authorList>
    </citation>
    <scope>NUCLEOTIDE SEQUENCE [LARGE SCALE GENOMIC DNA]</scope>
    <source>
        <strain evidence="1 2">DSM 161</strain>
    </source>
</reference>